<gene>
    <name evidence="2" type="ORF">BDV41DRAFT_517024</name>
</gene>
<feature type="transmembrane region" description="Helical" evidence="1">
    <location>
        <begin position="33"/>
        <end position="53"/>
    </location>
</feature>
<reference evidence="3" key="1">
    <citation type="submission" date="2019-04" db="EMBL/GenBank/DDBJ databases">
        <title>Friends and foes A comparative genomics studyof 23 Aspergillus species from section Flavi.</title>
        <authorList>
            <consortium name="DOE Joint Genome Institute"/>
            <person name="Kjaerbolling I."/>
            <person name="Vesth T."/>
            <person name="Frisvad J.C."/>
            <person name="Nybo J.L."/>
            <person name="Theobald S."/>
            <person name="Kildgaard S."/>
            <person name="Isbrandt T."/>
            <person name="Kuo A."/>
            <person name="Sato A."/>
            <person name="Lyhne E.K."/>
            <person name="Kogle M.E."/>
            <person name="Wiebenga A."/>
            <person name="Kun R.S."/>
            <person name="Lubbers R.J."/>
            <person name="Makela M.R."/>
            <person name="Barry K."/>
            <person name="Chovatia M."/>
            <person name="Clum A."/>
            <person name="Daum C."/>
            <person name="Haridas S."/>
            <person name="He G."/>
            <person name="LaButti K."/>
            <person name="Lipzen A."/>
            <person name="Mondo S."/>
            <person name="Riley R."/>
            <person name="Salamov A."/>
            <person name="Simmons B.A."/>
            <person name="Magnuson J.K."/>
            <person name="Henrissat B."/>
            <person name="Mortensen U.H."/>
            <person name="Larsen T.O."/>
            <person name="Devries R.P."/>
            <person name="Grigoriev I.V."/>
            <person name="Machida M."/>
            <person name="Baker S.E."/>
            <person name="Andersen M.R."/>
        </authorList>
    </citation>
    <scope>NUCLEOTIDE SEQUENCE [LARGE SCALE GENOMIC DNA]</scope>
    <source>
        <strain evidence="3">CBS 130015</strain>
    </source>
</reference>
<evidence type="ECO:0000313" key="2">
    <source>
        <dbReference type="EMBL" id="KAE8320213.1"/>
    </source>
</evidence>
<sequence length="54" mass="6372">MWSKYEPRSPKHWGKACRDYIQQDSYRSMQGTLWGLGQLLAVFLYIYTGMVIVV</sequence>
<accession>A0A5N6WHD0</accession>
<dbReference type="AlphaFoldDB" id="A0A5N6WHD0"/>
<keyword evidence="1" id="KW-0812">Transmembrane</keyword>
<keyword evidence="1" id="KW-1133">Transmembrane helix</keyword>
<evidence type="ECO:0000313" key="3">
    <source>
        <dbReference type="Proteomes" id="UP000325433"/>
    </source>
</evidence>
<keyword evidence="3" id="KW-1185">Reference proteome</keyword>
<protein>
    <submittedName>
        <fullName evidence="2">Uncharacterized protein</fullName>
    </submittedName>
</protein>
<organism evidence="2 3">
    <name type="scientific">Aspergillus transmontanensis</name>
    <dbReference type="NCBI Taxonomy" id="1034304"/>
    <lineage>
        <taxon>Eukaryota</taxon>
        <taxon>Fungi</taxon>
        <taxon>Dikarya</taxon>
        <taxon>Ascomycota</taxon>
        <taxon>Pezizomycotina</taxon>
        <taxon>Eurotiomycetes</taxon>
        <taxon>Eurotiomycetidae</taxon>
        <taxon>Eurotiales</taxon>
        <taxon>Aspergillaceae</taxon>
        <taxon>Aspergillus</taxon>
        <taxon>Aspergillus subgen. Circumdati</taxon>
    </lineage>
</organism>
<dbReference type="Proteomes" id="UP000325433">
    <property type="component" value="Unassembled WGS sequence"/>
</dbReference>
<dbReference type="EMBL" id="ML738292">
    <property type="protein sequence ID" value="KAE8320213.1"/>
    <property type="molecule type" value="Genomic_DNA"/>
</dbReference>
<keyword evidence="1" id="KW-0472">Membrane</keyword>
<evidence type="ECO:0000256" key="1">
    <source>
        <dbReference type="SAM" id="Phobius"/>
    </source>
</evidence>
<name>A0A5N6WHD0_9EURO</name>
<proteinExistence type="predicted"/>